<evidence type="ECO:0000313" key="2">
    <source>
        <dbReference type="EMBL" id="EIE92670.1"/>
    </source>
</evidence>
<sequence length="72" mass="8106">MGVEESLSLPYTPTGNSVAEASVGSAKRIIIKMLEGYNEAWDMYVDGTAYVMNQYISRLHGLKPFEVMFNRK</sequence>
<feature type="domain" description="Integrase catalytic" evidence="1">
    <location>
        <begin position="1"/>
        <end position="72"/>
    </location>
</feature>
<dbReference type="InterPro" id="IPR012337">
    <property type="entry name" value="RNaseH-like_sf"/>
</dbReference>
<dbReference type="GO" id="GO:0005634">
    <property type="term" value="C:nucleus"/>
    <property type="evidence" value="ECO:0007669"/>
    <property type="project" value="UniProtKB-ARBA"/>
</dbReference>
<keyword evidence="3" id="KW-1185">Reference proteome</keyword>
<dbReference type="PROSITE" id="PS50994">
    <property type="entry name" value="INTEGRASE"/>
    <property type="match status" value="1"/>
</dbReference>
<proteinExistence type="predicted"/>
<feature type="non-terminal residue" evidence="2">
    <location>
        <position position="72"/>
    </location>
</feature>
<accession>I1CW40</accession>
<dbReference type="AlphaFoldDB" id="I1CW40"/>
<dbReference type="EMBL" id="GG669531">
    <property type="protein sequence ID" value="EIE92670.1"/>
    <property type="molecule type" value="Genomic_DNA"/>
</dbReference>
<protein>
    <recommendedName>
        <fullName evidence="1">Integrase catalytic domain-containing protein</fullName>
    </recommendedName>
</protein>
<dbReference type="VEuPathDB" id="FungiDB:RO3G_17381"/>
<evidence type="ECO:0000313" key="3">
    <source>
        <dbReference type="Proteomes" id="UP000009138"/>
    </source>
</evidence>
<dbReference type="InterPro" id="IPR001584">
    <property type="entry name" value="Integrase_cat-core"/>
</dbReference>
<dbReference type="STRING" id="246409.I1CW40"/>
<evidence type="ECO:0000259" key="1">
    <source>
        <dbReference type="PROSITE" id="PS50994"/>
    </source>
</evidence>
<reference evidence="2 3" key="1">
    <citation type="journal article" date="2009" name="PLoS Genet.">
        <title>Genomic analysis of the basal lineage fungus Rhizopus oryzae reveals a whole-genome duplication.</title>
        <authorList>
            <person name="Ma L.-J."/>
            <person name="Ibrahim A.S."/>
            <person name="Skory C."/>
            <person name="Grabherr M.G."/>
            <person name="Burger G."/>
            <person name="Butler M."/>
            <person name="Elias M."/>
            <person name="Idnurm A."/>
            <person name="Lang B.F."/>
            <person name="Sone T."/>
            <person name="Abe A."/>
            <person name="Calvo S.E."/>
            <person name="Corrochano L.M."/>
            <person name="Engels R."/>
            <person name="Fu J."/>
            <person name="Hansberg W."/>
            <person name="Kim J.-M."/>
            <person name="Kodira C.D."/>
            <person name="Koehrsen M.J."/>
            <person name="Liu B."/>
            <person name="Miranda-Saavedra D."/>
            <person name="O'Leary S."/>
            <person name="Ortiz-Castellanos L."/>
            <person name="Poulter R."/>
            <person name="Rodriguez-Romero J."/>
            <person name="Ruiz-Herrera J."/>
            <person name="Shen Y.-Q."/>
            <person name="Zeng Q."/>
            <person name="Galagan J."/>
            <person name="Birren B.W."/>
            <person name="Cuomo C.A."/>
            <person name="Wickes B.L."/>
        </authorList>
    </citation>
    <scope>NUCLEOTIDE SEQUENCE [LARGE SCALE GENOMIC DNA]</scope>
    <source>
        <strain evidence="3">RA 99-880 / ATCC MYA-4621 / FGSC 9543 / NRRL 43880</strain>
    </source>
</reference>
<name>I1CW40_RHIO9</name>
<dbReference type="Gene3D" id="3.30.420.10">
    <property type="entry name" value="Ribonuclease H-like superfamily/Ribonuclease H"/>
    <property type="match status" value="1"/>
</dbReference>
<dbReference type="Proteomes" id="UP000009138">
    <property type="component" value="Unassembled WGS sequence"/>
</dbReference>
<organism evidence="2 3">
    <name type="scientific">Rhizopus delemar (strain RA 99-880 / ATCC MYA-4621 / FGSC 9543 / NRRL 43880)</name>
    <name type="common">Mucormycosis agent</name>
    <name type="synonym">Rhizopus arrhizus var. delemar</name>
    <dbReference type="NCBI Taxonomy" id="246409"/>
    <lineage>
        <taxon>Eukaryota</taxon>
        <taxon>Fungi</taxon>
        <taxon>Fungi incertae sedis</taxon>
        <taxon>Mucoromycota</taxon>
        <taxon>Mucoromycotina</taxon>
        <taxon>Mucoromycetes</taxon>
        <taxon>Mucorales</taxon>
        <taxon>Mucorineae</taxon>
        <taxon>Rhizopodaceae</taxon>
        <taxon>Rhizopus</taxon>
    </lineage>
</organism>
<dbReference type="GO" id="GO:0015074">
    <property type="term" value="P:DNA integration"/>
    <property type="evidence" value="ECO:0007669"/>
    <property type="project" value="InterPro"/>
</dbReference>
<dbReference type="SUPFAM" id="SSF53098">
    <property type="entry name" value="Ribonuclease H-like"/>
    <property type="match status" value="1"/>
</dbReference>
<dbReference type="GO" id="GO:0003676">
    <property type="term" value="F:nucleic acid binding"/>
    <property type="evidence" value="ECO:0007669"/>
    <property type="project" value="InterPro"/>
</dbReference>
<dbReference type="RefSeq" id="XP_067528066.1">
    <property type="nucleotide sequence ID" value="XM_067671965.1"/>
</dbReference>
<dbReference type="InParanoid" id="I1CW40"/>
<gene>
    <name evidence="2" type="ORF">RO3G_17381</name>
</gene>
<dbReference type="InterPro" id="IPR036397">
    <property type="entry name" value="RNaseH_sf"/>
</dbReference>
<dbReference type="GeneID" id="93624346"/>